<keyword evidence="5" id="KW-0378">Hydrolase</keyword>
<evidence type="ECO:0000256" key="5">
    <source>
        <dbReference type="ARBA" id="ARBA00022801"/>
    </source>
</evidence>
<dbReference type="Proteomes" id="UP000256253">
    <property type="component" value="Unassembled WGS sequence"/>
</dbReference>
<dbReference type="Gene3D" id="2.60.120.260">
    <property type="entry name" value="Galactose-binding domain-like"/>
    <property type="match status" value="1"/>
</dbReference>
<dbReference type="Gene3D" id="3.10.170.10">
    <property type="match status" value="1"/>
</dbReference>
<feature type="active site" evidence="8">
    <location>
        <position position="353"/>
    </location>
</feature>
<evidence type="ECO:0000256" key="2">
    <source>
        <dbReference type="ARBA" id="ARBA00022670"/>
    </source>
</evidence>
<proteinExistence type="inferred from homology"/>
<dbReference type="Gene3D" id="1.10.390.10">
    <property type="entry name" value="Neutral Protease Domain 2"/>
    <property type="match status" value="1"/>
</dbReference>
<keyword evidence="6" id="KW-0862">Zinc</keyword>
<dbReference type="InterPro" id="IPR008979">
    <property type="entry name" value="Galactose-bd-like_sf"/>
</dbReference>
<evidence type="ECO:0000256" key="3">
    <source>
        <dbReference type="ARBA" id="ARBA00022723"/>
    </source>
</evidence>
<comment type="similarity">
    <text evidence="1">Belongs to the peptidase M4 family.</text>
</comment>
<dbReference type="SUPFAM" id="SSF55486">
    <property type="entry name" value="Metalloproteases ('zincins'), catalytic domain"/>
    <property type="match status" value="1"/>
</dbReference>
<dbReference type="InterPro" id="IPR011096">
    <property type="entry name" value="FTP_domain"/>
</dbReference>
<evidence type="ECO:0000259" key="11">
    <source>
        <dbReference type="Pfam" id="PF02868"/>
    </source>
</evidence>
<feature type="active site" description="Proton donor" evidence="8">
    <location>
        <position position="440"/>
    </location>
</feature>
<dbReference type="GO" id="GO:0006508">
    <property type="term" value="P:proteolysis"/>
    <property type="evidence" value="ECO:0007669"/>
    <property type="project" value="UniProtKB-KW"/>
</dbReference>
<evidence type="ECO:0000256" key="8">
    <source>
        <dbReference type="PIRSR" id="PIRSR623612-1"/>
    </source>
</evidence>
<evidence type="ECO:0000256" key="4">
    <source>
        <dbReference type="ARBA" id="ARBA00022729"/>
    </source>
</evidence>
<keyword evidence="4 9" id="KW-0732">Signal</keyword>
<dbReference type="AlphaFoldDB" id="A0A3D9UJC5"/>
<feature type="domain" description="Peptidase M4 C-terminal" evidence="11">
    <location>
        <begin position="363"/>
        <end position="536"/>
    </location>
</feature>
<dbReference type="GO" id="GO:0046872">
    <property type="term" value="F:metal ion binding"/>
    <property type="evidence" value="ECO:0007669"/>
    <property type="project" value="UniProtKB-KW"/>
</dbReference>
<protein>
    <submittedName>
        <fullName evidence="13">Zn-dependent metalloprotease</fullName>
    </submittedName>
</protein>
<feature type="signal peptide" evidence="9">
    <location>
        <begin position="1"/>
        <end position="25"/>
    </location>
</feature>
<keyword evidence="2 13" id="KW-0645">Protease</keyword>
<dbReference type="InterPro" id="IPR023612">
    <property type="entry name" value="Peptidase_M4"/>
</dbReference>
<comment type="caution">
    <text evidence="13">The sequence shown here is derived from an EMBL/GenBank/DDBJ whole genome shotgun (WGS) entry which is preliminary data.</text>
</comment>
<dbReference type="GO" id="GO:0004222">
    <property type="term" value="F:metalloendopeptidase activity"/>
    <property type="evidence" value="ECO:0007669"/>
    <property type="project" value="InterPro"/>
</dbReference>
<dbReference type="Pfam" id="PF02868">
    <property type="entry name" value="Peptidase_M4_C"/>
    <property type="match status" value="1"/>
</dbReference>
<feature type="domain" description="Peptidase M4" evidence="10">
    <location>
        <begin position="217"/>
        <end position="360"/>
    </location>
</feature>
<dbReference type="InterPro" id="IPR013856">
    <property type="entry name" value="Peptidase_M4_domain"/>
</dbReference>
<organism evidence="13 14">
    <name type="scientific">Calidifontibacter indicus</name>
    <dbReference type="NCBI Taxonomy" id="419650"/>
    <lineage>
        <taxon>Bacteria</taxon>
        <taxon>Bacillati</taxon>
        <taxon>Actinomycetota</taxon>
        <taxon>Actinomycetes</taxon>
        <taxon>Micrococcales</taxon>
        <taxon>Dermacoccaceae</taxon>
        <taxon>Calidifontibacter</taxon>
    </lineage>
</organism>
<evidence type="ECO:0000256" key="6">
    <source>
        <dbReference type="ARBA" id="ARBA00022833"/>
    </source>
</evidence>
<evidence type="ECO:0000259" key="10">
    <source>
        <dbReference type="Pfam" id="PF01447"/>
    </source>
</evidence>
<dbReference type="PANTHER" id="PTHR33794">
    <property type="entry name" value="BACILLOLYSIN"/>
    <property type="match status" value="1"/>
</dbReference>
<name>A0A3D9UJC5_9MICO</name>
<gene>
    <name evidence="13" type="ORF">DFJ65_0365</name>
</gene>
<dbReference type="InterPro" id="IPR001570">
    <property type="entry name" value="Peptidase_M4_C_domain"/>
</dbReference>
<accession>A0A3D9UJC5</accession>
<evidence type="ECO:0000313" key="14">
    <source>
        <dbReference type="Proteomes" id="UP000256253"/>
    </source>
</evidence>
<dbReference type="InterPro" id="IPR027268">
    <property type="entry name" value="Peptidase_M4/M1_CTD_sf"/>
</dbReference>
<keyword evidence="14" id="KW-1185">Reference proteome</keyword>
<evidence type="ECO:0000313" key="13">
    <source>
        <dbReference type="EMBL" id="REF29419.1"/>
    </source>
</evidence>
<sequence length="707" mass="72780">MKRTALGLVAIGSIATLGLGSSADAANIRSATPAANGVLAVAPATYAGQMASAAKAADGTAKAIGLGPKEKLVVKSVITDRDGTTHTRYDRTYGGLPVIGGDLIVRRDAAGTIVDTIWNVNAKVSLAGSLAAGDDAKAKANAVKHAAGKKQNGHAIRGAKATKTSKAVYLHEDGTSTLVTAVQTEGIADDQTPSTLVVWVDSASGNVVSSDQKVKAGSGKGIYVGNVSLSTTSSGGSYQLKNPSTGNYSTDLNQATTGNGTQFTDADDVWGTGTNSNRQSAAVDAQYGADATFGYYKNLLGRNGIWNNGSGARSRVHYGNSYVNAFWDGTQMTYGDGSGNASPLTELDVAAHEMSHGVTENTANLNYSGDAGGLNEATSDIFGTAVEWNANLTSDTPDYYMGELIDINGNGTPLRYMDKPSRDGRSYDCWSTAVSSADPHYSSGPLNHWYYLASEGSGAKTINGQSYNSPTCSGAAAVTGAGHTNIEKVWYRTLSTKLTSGSNYKTAREGAINSAIELYGASSATCTAVEKAFDAIAAPKGTATCSGGTTPPPTGGELVTNGGFESGTTGWTGTSGPITNNSGQAAHGGTWKMWLGGNGRTTSENESQSVTIPSTSTSATLTYWVHVDSAETTTSSQYDKATVTVTPSGGSASTVASYSNLNKATGYKQVTVDLTAYKGKTITLKFSATEDSSLQTSFVFDDVSIKA</sequence>
<dbReference type="PANTHER" id="PTHR33794:SF1">
    <property type="entry name" value="BACILLOLYSIN"/>
    <property type="match status" value="1"/>
</dbReference>
<dbReference type="PRINTS" id="PR00730">
    <property type="entry name" value="THERMOLYSIN"/>
</dbReference>
<dbReference type="Pfam" id="PF07504">
    <property type="entry name" value="FTP"/>
    <property type="match status" value="1"/>
</dbReference>
<dbReference type="InterPro" id="IPR050728">
    <property type="entry name" value="Zinc_Metalloprotease_M4"/>
</dbReference>
<feature type="domain" description="FTP" evidence="12">
    <location>
        <begin position="71"/>
        <end position="114"/>
    </location>
</feature>
<dbReference type="OrthoDB" id="291295at2"/>
<dbReference type="Pfam" id="PF01447">
    <property type="entry name" value="Peptidase_M4"/>
    <property type="match status" value="1"/>
</dbReference>
<reference evidence="13 14" key="1">
    <citation type="submission" date="2018-08" db="EMBL/GenBank/DDBJ databases">
        <title>Sequencing the genomes of 1000 actinobacteria strains.</title>
        <authorList>
            <person name="Klenk H.-P."/>
        </authorList>
    </citation>
    <scope>NUCLEOTIDE SEQUENCE [LARGE SCALE GENOMIC DNA]</scope>
    <source>
        <strain evidence="13 14">DSM 22967</strain>
    </source>
</reference>
<feature type="chain" id="PRO_5017813094" evidence="9">
    <location>
        <begin position="26"/>
        <end position="707"/>
    </location>
</feature>
<keyword evidence="7 13" id="KW-0482">Metalloprotease</keyword>
<evidence type="ECO:0000256" key="9">
    <source>
        <dbReference type="SAM" id="SignalP"/>
    </source>
</evidence>
<dbReference type="SUPFAM" id="SSF49785">
    <property type="entry name" value="Galactose-binding domain-like"/>
    <property type="match status" value="1"/>
</dbReference>
<evidence type="ECO:0000256" key="1">
    <source>
        <dbReference type="ARBA" id="ARBA00009388"/>
    </source>
</evidence>
<dbReference type="RefSeq" id="WP_115921538.1">
    <property type="nucleotide sequence ID" value="NZ_QTUA01000001.1"/>
</dbReference>
<dbReference type="EMBL" id="QTUA01000001">
    <property type="protein sequence ID" value="REF29419.1"/>
    <property type="molecule type" value="Genomic_DNA"/>
</dbReference>
<keyword evidence="3" id="KW-0479">Metal-binding</keyword>
<dbReference type="CDD" id="cd09597">
    <property type="entry name" value="M4_TLP"/>
    <property type="match status" value="1"/>
</dbReference>
<dbReference type="Gene3D" id="3.10.450.490">
    <property type="match status" value="1"/>
</dbReference>
<evidence type="ECO:0000256" key="7">
    <source>
        <dbReference type="ARBA" id="ARBA00023049"/>
    </source>
</evidence>
<evidence type="ECO:0000259" key="12">
    <source>
        <dbReference type="Pfam" id="PF07504"/>
    </source>
</evidence>